<dbReference type="EMBL" id="CP159253">
    <property type="protein sequence ID" value="XCG49986.1"/>
    <property type="molecule type" value="Genomic_DNA"/>
</dbReference>
<protein>
    <recommendedName>
        <fullName evidence="2">DUF768 domain-containing protein</fullName>
    </recommendedName>
</protein>
<evidence type="ECO:0000313" key="1">
    <source>
        <dbReference type="EMBL" id="XCG49986.1"/>
    </source>
</evidence>
<name>A0AAU8CSR1_9HYPH</name>
<sequence>MSGKAADFLHRWIGENVIGRELGWTSVEQLAELAAAAAAGKGIRINETEPDLDSIAAVILEAIAHQNGGR</sequence>
<evidence type="ECO:0008006" key="2">
    <source>
        <dbReference type="Google" id="ProtNLM"/>
    </source>
</evidence>
<proteinExistence type="predicted"/>
<gene>
    <name evidence="1" type="ORF">ABVK50_05655</name>
</gene>
<reference evidence="1" key="1">
    <citation type="submission" date="2024-06" db="EMBL/GenBank/DDBJ databases">
        <title>Mesorhizobium karijinii sp. nov., a symbiont of the iconic Swainsona formosa from arid Australia.</title>
        <authorList>
            <person name="Hill Y.J."/>
            <person name="Watkin E.L.J."/>
            <person name="O'Hara G.W."/>
            <person name="Terpolilli J."/>
            <person name="Tye M.L."/>
            <person name="Kohlmeier M.G."/>
        </authorList>
    </citation>
    <scope>NUCLEOTIDE SEQUENCE</scope>
    <source>
        <strain evidence="1">WSM2240</strain>
    </source>
</reference>
<organism evidence="1">
    <name type="scientific">Mesorhizobium sp. WSM2240</name>
    <dbReference type="NCBI Taxonomy" id="3228851"/>
    <lineage>
        <taxon>Bacteria</taxon>
        <taxon>Pseudomonadati</taxon>
        <taxon>Pseudomonadota</taxon>
        <taxon>Alphaproteobacteria</taxon>
        <taxon>Hyphomicrobiales</taxon>
        <taxon>Phyllobacteriaceae</taxon>
        <taxon>Mesorhizobium</taxon>
    </lineage>
</organism>
<accession>A0AAU8CSR1</accession>
<dbReference type="AlphaFoldDB" id="A0AAU8CSR1"/>
<dbReference type="RefSeq" id="WP_353642485.1">
    <property type="nucleotide sequence ID" value="NZ_CP159253.1"/>
</dbReference>